<dbReference type="Gene3D" id="3.20.20.70">
    <property type="entry name" value="Aldolase class I"/>
    <property type="match status" value="1"/>
</dbReference>
<dbReference type="NCBIfam" id="NF038073">
    <property type="entry name" value="rSAM_STM4011"/>
    <property type="match status" value="1"/>
</dbReference>
<dbReference type="InterPro" id="IPR047771">
    <property type="entry name" value="Radical_SAM_STM4011-like"/>
</dbReference>
<evidence type="ECO:0008006" key="2">
    <source>
        <dbReference type="Google" id="ProtNLM"/>
    </source>
</evidence>
<dbReference type="InterPro" id="IPR013785">
    <property type="entry name" value="Aldolase_TIM"/>
</dbReference>
<sequence length="282" mass="32428">MPLKILYRGSLSSCNFSCEYCPFAKTKALKQQLQQDQTALTRFVAWVADQQQSMRLLFTPWGEALIWPYYQVALTQLSTISHVQSLAIQTNLSGNLDWLTKMKVRKLTLWASYHPSETTLDNFLTQCEQVISAGAQLTVGVVGKKEHFTAIEQLHAQKPQAASFWINAYKDVAHYYSDEDISFLQAKDRLFSSNLMDYPSKDKACASGETSFTVDGRGDMRRCHFIDTVIGNIYQQEYQRSLQPRNCSNKTCSCYIGYIHLKDLDFRKQLGENYFERFLLPE</sequence>
<dbReference type="AlphaFoldDB" id="A0A3B0XVB8"/>
<dbReference type="InterPro" id="IPR058240">
    <property type="entry name" value="rSAM_sf"/>
</dbReference>
<organism evidence="1">
    <name type="scientific">hydrothermal vent metagenome</name>
    <dbReference type="NCBI Taxonomy" id="652676"/>
    <lineage>
        <taxon>unclassified sequences</taxon>
        <taxon>metagenomes</taxon>
        <taxon>ecological metagenomes</taxon>
    </lineage>
</organism>
<gene>
    <name evidence="1" type="ORF">MNBD_GAMMA12-1681</name>
</gene>
<accession>A0A3B0XVB8</accession>
<proteinExistence type="predicted"/>
<reference evidence="1" key="1">
    <citation type="submission" date="2018-06" db="EMBL/GenBank/DDBJ databases">
        <authorList>
            <person name="Zhirakovskaya E."/>
        </authorList>
    </citation>
    <scope>NUCLEOTIDE SEQUENCE</scope>
</reference>
<evidence type="ECO:0000313" key="1">
    <source>
        <dbReference type="EMBL" id="VAW72265.1"/>
    </source>
</evidence>
<name>A0A3B0XVB8_9ZZZZ</name>
<dbReference type="SUPFAM" id="SSF102114">
    <property type="entry name" value="Radical SAM enzymes"/>
    <property type="match status" value="1"/>
</dbReference>
<dbReference type="EMBL" id="UOFL01000036">
    <property type="protein sequence ID" value="VAW72265.1"/>
    <property type="molecule type" value="Genomic_DNA"/>
</dbReference>
<protein>
    <recommendedName>
        <fullName evidence="2">Radical SAM protein</fullName>
    </recommendedName>
</protein>